<feature type="transmembrane region" description="Helical" evidence="10">
    <location>
        <begin position="116"/>
        <end position="136"/>
    </location>
</feature>
<name>A0A2H0LRQ6_9BACT</name>
<dbReference type="InterPro" id="IPR036150">
    <property type="entry name" value="Cyt_b/b6_C_sf"/>
</dbReference>
<evidence type="ECO:0000256" key="1">
    <source>
        <dbReference type="ARBA" id="ARBA00004141"/>
    </source>
</evidence>
<evidence type="ECO:0000256" key="2">
    <source>
        <dbReference type="ARBA" id="ARBA00022448"/>
    </source>
</evidence>
<keyword evidence="7 10" id="KW-1133">Transmembrane helix</keyword>
<evidence type="ECO:0000256" key="10">
    <source>
        <dbReference type="SAM" id="Phobius"/>
    </source>
</evidence>
<evidence type="ECO:0000256" key="8">
    <source>
        <dbReference type="ARBA" id="ARBA00023004"/>
    </source>
</evidence>
<keyword evidence="2" id="KW-0813">Transport</keyword>
<feature type="domain" description="Cytochrome b/b6 C-terminal region profile" evidence="11">
    <location>
        <begin position="33"/>
        <end position="172"/>
    </location>
</feature>
<comment type="subcellular location">
    <subcellularLocation>
        <location evidence="1">Membrane</location>
        <topology evidence="1">Multi-pass membrane protein</topology>
    </subcellularLocation>
</comment>
<evidence type="ECO:0000259" key="11">
    <source>
        <dbReference type="PROSITE" id="PS51003"/>
    </source>
</evidence>
<dbReference type="EMBL" id="PCVY01000022">
    <property type="protein sequence ID" value="PIQ87057.1"/>
    <property type="molecule type" value="Genomic_DNA"/>
</dbReference>
<feature type="transmembrane region" description="Helical" evidence="10">
    <location>
        <begin position="54"/>
        <end position="79"/>
    </location>
</feature>
<dbReference type="Proteomes" id="UP000230859">
    <property type="component" value="Unassembled WGS sequence"/>
</dbReference>
<dbReference type="AlphaFoldDB" id="A0A2H0LRQ6"/>
<accession>A0A2H0LRQ6</accession>
<keyword evidence="8" id="KW-0408">Iron</keyword>
<dbReference type="Gene3D" id="1.20.810.10">
    <property type="entry name" value="Cytochrome Bc1 Complex, Chain C"/>
    <property type="match status" value="1"/>
</dbReference>
<keyword evidence="9 10" id="KW-0472">Membrane</keyword>
<dbReference type="Pfam" id="PF00032">
    <property type="entry name" value="Cytochrom_B_C"/>
    <property type="match status" value="1"/>
</dbReference>
<evidence type="ECO:0000313" key="13">
    <source>
        <dbReference type="Proteomes" id="UP000230859"/>
    </source>
</evidence>
<gene>
    <name evidence="12" type="ORF">COV74_02545</name>
</gene>
<reference evidence="12 13" key="1">
    <citation type="submission" date="2017-09" db="EMBL/GenBank/DDBJ databases">
        <title>Depth-based differentiation of microbial function through sediment-hosted aquifers and enrichment of novel symbionts in the deep terrestrial subsurface.</title>
        <authorList>
            <person name="Probst A.J."/>
            <person name="Ladd B."/>
            <person name="Jarett J.K."/>
            <person name="Geller-Mcgrath D.E."/>
            <person name="Sieber C.M."/>
            <person name="Emerson J.B."/>
            <person name="Anantharaman K."/>
            <person name="Thomas B.C."/>
            <person name="Malmstrom R."/>
            <person name="Stieglmeier M."/>
            <person name="Klingl A."/>
            <person name="Woyke T."/>
            <person name="Ryan C.M."/>
            <person name="Banfield J.F."/>
        </authorList>
    </citation>
    <scope>NUCLEOTIDE SEQUENCE [LARGE SCALE GENOMIC DNA]</scope>
    <source>
        <strain evidence="12">CG11_big_fil_rev_8_21_14_0_20_45_26</strain>
    </source>
</reference>
<dbReference type="GO" id="GO:0009055">
    <property type="term" value="F:electron transfer activity"/>
    <property type="evidence" value="ECO:0007669"/>
    <property type="project" value="InterPro"/>
</dbReference>
<keyword evidence="3" id="KW-0349">Heme</keyword>
<organism evidence="12 13">
    <name type="scientific">Candidatus Abzuiibacterium crystallinum</name>
    <dbReference type="NCBI Taxonomy" id="1974748"/>
    <lineage>
        <taxon>Bacteria</taxon>
        <taxon>Pseudomonadati</taxon>
        <taxon>Candidatus Omnitrophota</taxon>
        <taxon>Candidatus Abzuiibacterium</taxon>
    </lineage>
</organism>
<protein>
    <submittedName>
        <fullName evidence="12">Cytochrome C</fullName>
    </submittedName>
</protein>
<evidence type="ECO:0000256" key="5">
    <source>
        <dbReference type="ARBA" id="ARBA00022723"/>
    </source>
</evidence>
<keyword evidence="6" id="KW-0249">Electron transport</keyword>
<keyword evidence="5" id="KW-0479">Metal-binding</keyword>
<feature type="transmembrane region" description="Helical" evidence="10">
    <location>
        <begin position="257"/>
        <end position="278"/>
    </location>
</feature>
<dbReference type="GO" id="GO:0016491">
    <property type="term" value="F:oxidoreductase activity"/>
    <property type="evidence" value="ECO:0007669"/>
    <property type="project" value="InterPro"/>
</dbReference>
<evidence type="ECO:0000256" key="6">
    <source>
        <dbReference type="ARBA" id="ARBA00022982"/>
    </source>
</evidence>
<dbReference type="InterPro" id="IPR027387">
    <property type="entry name" value="Cytb/b6-like_sf"/>
</dbReference>
<evidence type="ECO:0000256" key="4">
    <source>
        <dbReference type="ARBA" id="ARBA00022692"/>
    </source>
</evidence>
<feature type="transmembrane region" description="Helical" evidence="10">
    <location>
        <begin position="6"/>
        <end position="26"/>
    </location>
</feature>
<sequence>MIITTPDNVPIVMMLFIMLYFTWYAMRKATVNDMRMAEGKGPLEKEESEQKVLVFPYLIFIEFVVALFYSIMLVVWSLALKAPLEDPANPSISPNPSKAPWYFLGLQELLVYFDPWIAGVLLPTLIIIGLCAIPYLDRSPKGSGYYSYQQRRVWISGFLFCFWMLWIVLIVLGTFLRGPNWNFFGPFEVWNVHKVVPLLNVNLSEFVFIKWLGWGLPSQWYLRELPGILLVLAYLLIPPAMAAKTFCKKAFQEMGAVRYAVAAFLLLMVIAVPIKMYLRWAFNLKYLVAIPEFFFNI</sequence>
<dbReference type="InterPro" id="IPR005798">
    <property type="entry name" value="Cyt_b/b6_C"/>
</dbReference>
<comment type="caution">
    <text evidence="12">The sequence shown here is derived from an EMBL/GenBank/DDBJ whole genome shotgun (WGS) entry which is preliminary data.</text>
</comment>
<dbReference type="PROSITE" id="PS51003">
    <property type="entry name" value="CYTB_CTER"/>
    <property type="match status" value="1"/>
</dbReference>
<proteinExistence type="predicted"/>
<evidence type="ECO:0000256" key="7">
    <source>
        <dbReference type="ARBA" id="ARBA00022989"/>
    </source>
</evidence>
<dbReference type="GO" id="GO:0016020">
    <property type="term" value="C:membrane"/>
    <property type="evidence" value="ECO:0007669"/>
    <property type="project" value="UniProtKB-SubCell"/>
</dbReference>
<evidence type="ECO:0000256" key="9">
    <source>
        <dbReference type="ARBA" id="ARBA00023136"/>
    </source>
</evidence>
<evidence type="ECO:0000313" key="12">
    <source>
        <dbReference type="EMBL" id="PIQ87057.1"/>
    </source>
</evidence>
<keyword evidence="4 10" id="KW-0812">Transmembrane</keyword>
<dbReference type="SUPFAM" id="SSF81648">
    <property type="entry name" value="a domain/subunit of cytochrome bc1 complex (Ubiquinol-cytochrome c reductase)"/>
    <property type="match status" value="1"/>
</dbReference>
<feature type="transmembrane region" description="Helical" evidence="10">
    <location>
        <begin position="157"/>
        <end position="176"/>
    </location>
</feature>
<dbReference type="GO" id="GO:0046872">
    <property type="term" value="F:metal ion binding"/>
    <property type="evidence" value="ECO:0007669"/>
    <property type="project" value="UniProtKB-KW"/>
</dbReference>
<feature type="transmembrane region" description="Helical" evidence="10">
    <location>
        <begin position="220"/>
        <end position="237"/>
    </location>
</feature>
<evidence type="ECO:0000256" key="3">
    <source>
        <dbReference type="ARBA" id="ARBA00022617"/>
    </source>
</evidence>